<dbReference type="InterPro" id="IPR003737">
    <property type="entry name" value="GlcNAc_PI_deacetylase-related"/>
</dbReference>
<evidence type="ECO:0000313" key="1">
    <source>
        <dbReference type="EMBL" id="MEX6429558.1"/>
    </source>
</evidence>
<sequence length="255" mass="28019">MTGQRDGIASYLVAADTDTTADLPTPASVLAIGAHPDDVEFGCGATLAKWTQYGARVHIGILTDGRRGSWSSGQDQLALAVARQNESRDAAHVLRADPPSFFQQIDGELRATPELIMRLVALLRSLHPDVVITHDPWKRYRLHPDHRIAGEVTIDAIVQARDASFWPELTGAPTRPSALLLFEADSEDHSETITKDHLRSKAEALACHQSQYVSSYGLASDASDADQKLLARLCDVARDPANNTYRERFKRITDL</sequence>
<comment type="caution">
    <text evidence="1">The sequence shown here is derived from an EMBL/GenBank/DDBJ whole genome shotgun (WGS) entry which is preliminary data.</text>
</comment>
<name>A0ABV3Y1X3_9ACTN</name>
<accession>A0ABV3Y1X3</accession>
<keyword evidence="2" id="KW-1185">Reference proteome</keyword>
<evidence type="ECO:0000313" key="2">
    <source>
        <dbReference type="Proteomes" id="UP001560267"/>
    </source>
</evidence>
<dbReference type="PANTHER" id="PTHR12993">
    <property type="entry name" value="N-ACETYLGLUCOSAMINYL-PHOSPHATIDYLINOSITOL DE-N-ACETYLASE-RELATED"/>
    <property type="match status" value="1"/>
</dbReference>
<keyword evidence="1" id="KW-0378">Hydrolase</keyword>
<dbReference type="GO" id="GO:0016787">
    <property type="term" value="F:hydrolase activity"/>
    <property type="evidence" value="ECO:0007669"/>
    <property type="project" value="UniProtKB-KW"/>
</dbReference>
<dbReference type="Pfam" id="PF02585">
    <property type="entry name" value="PIG-L"/>
    <property type="match status" value="1"/>
</dbReference>
<dbReference type="EC" id="3.5.1.-" evidence="1"/>
<dbReference type="Gene3D" id="3.40.50.10320">
    <property type="entry name" value="LmbE-like"/>
    <property type="match status" value="1"/>
</dbReference>
<dbReference type="SUPFAM" id="SSF102588">
    <property type="entry name" value="LmbE-like"/>
    <property type="match status" value="1"/>
</dbReference>
<dbReference type="Proteomes" id="UP001560267">
    <property type="component" value="Unassembled WGS sequence"/>
</dbReference>
<dbReference type="EMBL" id="JBFSHR010000019">
    <property type="protein sequence ID" value="MEX6429558.1"/>
    <property type="molecule type" value="Genomic_DNA"/>
</dbReference>
<reference evidence="1 2" key="1">
    <citation type="submission" date="2024-07" db="EMBL/GenBank/DDBJ databases">
        <title>Draft Genome Sequence of Ferrimicrobium acidiphilum Strain YE2023, Isolated from a Pulp of Bioleach Reactor.</title>
        <authorList>
            <person name="Elkina Y.A."/>
            <person name="Bulaeva A.G."/>
            <person name="Beletsky A.V."/>
            <person name="Mardanov A.V."/>
        </authorList>
    </citation>
    <scope>NUCLEOTIDE SEQUENCE [LARGE SCALE GENOMIC DNA]</scope>
    <source>
        <strain evidence="1 2">YE2023</strain>
    </source>
</reference>
<dbReference type="PANTHER" id="PTHR12993:SF11">
    <property type="entry name" value="N-ACETYLGLUCOSAMINYL-PHOSPHATIDYLINOSITOL DE-N-ACETYLASE"/>
    <property type="match status" value="1"/>
</dbReference>
<dbReference type="RefSeq" id="WP_298403549.1">
    <property type="nucleotide sequence ID" value="NZ_JBFSHR010000019.1"/>
</dbReference>
<proteinExistence type="predicted"/>
<protein>
    <submittedName>
        <fullName evidence="1">PIG-L deacetylase family protein</fullName>
        <ecNumber evidence="1">3.5.1.-</ecNumber>
    </submittedName>
</protein>
<gene>
    <name evidence="1" type="ORF">AB6A68_06855</name>
</gene>
<organism evidence="1 2">
    <name type="scientific">Ferrimicrobium acidiphilum</name>
    <dbReference type="NCBI Taxonomy" id="121039"/>
    <lineage>
        <taxon>Bacteria</taxon>
        <taxon>Bacillati</taxon>
        <taxon>Actinomycetota</taxon>
        <taxon>Acidimicrobiia</taxon>
        <taxon>Acidimicrobiales</taxon>
        <taxon>Acidimicrobiaceae</taxon>
        <taxon>Ferrimicrobium</taxon>
    </lineage>
</organism>
<dbReference type="InterPro" id="IPR024078">
    <property type="entry name" value="LmbE-like_dom_sf"/>
</dbReference>